<feature type="transmembrane region" description="Helical" evidence="1">
    <location>
        <begin position="55"/>
        <end position="72"/>
    </location>
</feature>
<name>T1CE37_9ZZZZ</name>
<gene>
    <name evidence="3" type="ORF">B2A_02125</name>
</gene>
<reference evidence="3" key="2">
    <citation type="journal article" date="2014" name="ISME J.">
        <title>Microbial stratification in low pH oxic and suboxic macroscopic growths along an acid mine drainage.</title>
        <authorList>
            <person name="Mendez-Garcia C."/>
            <person name="Mesa V."/>
            <person name="Sprenger R.R."/>
            <person name="Richter M."/>
            <person name="Diez M.S."/>
            <person name="Solano J."/>
            <person name="Bargiela R."/>
            <person name="Golyshina O.V."/>
            <person name="Manteca A."/>
            <person name="Ramos J.L."/>
            <person name="Gallego J.R."/>
            <person name="Llorente I."/>
            <person name="Martins Dos Santos V.A."/>
            <person name="Jensen O.N."/>
            <person name="Pelaez A.I."/>
            <person name="Sanchez J."/>
            <person name="Ferrer M."/>
        </authorList>
    </citation>
    <scope>NUCLEOTIDE SEQUENCE</scope>
</reference>
<dbReference type="Gene3D" id="3.30.450.20">
    <property type="entry name" value="PAS domain"/>
    <property type="match status" value="1"/>
</dbReference>
<dbReference type="NCBIfam" id="TIGR00229">
    <property type="entry name" value="sensory_box"/>
    <property type="match status" value="1"/>
</dbReference>
<comment type="caution">
    <text evidence="3">The sequence shown here is derived from an EMBL/GenBank/DDBJ whole genome shotgun (WGS) entry which is preliminary data.</text>
</comment>
<keyword evidence="1" id="KW-1133">Transmembrane helix</keyword>
<evidence type="ECO:0000256" key="1">
    <source>
        <dbReference type="SAM" id="Phobius"/>
    </source>
</evidence>
<keyword evidence="1" id="KW-0812">Transmembrane</keyword>
<evidence type="ECO:0000259" key="2">
    <source>
        <dbReference type="PROSITE" id="PS50112"/>
    </source>
</evidence>
<feature type="non-terminal residue" evidence="3">
    <location>
        <position position="254"/>
    </location>
</feature>
<reference evidence="3" key="1">
    <citation type="submission" date="2013-08" db="EMBL/GenBank/DDBJ databases">
        <authorList>
            <person name="Mendez C."/>
            <person name="Richter M."/>
            <person name="Ferrer M."/>
            <person name="Sanchez J."/>
        </authorList>
    </citation>
    <scope>NUCLEOTIDE SEQUENCE</scope>
</reference>
<sequence length="254" mass="27706">MFLVPGFVWTLLLLVPVVYGGTVFGLVGSLPAAICAFVVLVPEELLTHHSPTELWGQWSILAIVLVTAVLTGDRFDSERCLRERLVLAERERAVSYSGDHPLSWQHLFDALPYGVVLSDSAGLIRSVNGHLEALSGYRGDDLVGCAVEVLVPKRLYRRHVAKRGAFADAPRARPHGVRSDLTLLRRDGNELPVDIALAPLAVGGEAWVVAMIRDDTARVAAERARHEAESHAAKLEAEAMRPLRKASNASAWLS</sequence>
<keyword evidence="1" id="KW-0472">Membrane</keyword>
<dbReference type="PROSITE" id="PS50112">
    <property type="entry name" value="PAS"/>
    <property type="match status" value="1"/>
</dbReference>
<organism evidence="3">
    <name type="scientific">mine drainage metagenome</name>
    <dbReference type="NCBI Taxonomy" id="410659"/>
    <lineage>
        <taxon>unclassified sequences</taxon>
        <taxon>metagenomes</taxon>
        <taxon>ecological metagenomes</taxon>
    </lineage>
</organism>
<dbReference type="AlphaFoldDB" id="T1CE37"/>
<proteinExistence type="predicted"/>
<accession>T1CE37</accession>
<dbReference type="EMBL" id="AUZZ01001490">
    <property type="protein sequence ID" value="EQD64199.1"/>
    <property type="molecule type" value="Genomic_DNA"/>
</dbReference>
<dbReference type="InterPro" id="IPR035965">
    <property type="entry name" value="PAS-like_dom_sf"/>
</dbReference>
<dbReference type="InterPro" id="IPR000014">
    <property type="entry name" value="PAS"/>
</dbReference>
<feature type="domain" description="PAS" evidence="2">
    <location>
        <begin position="106"/>
        <end position="144"/>
    </location>
</feature>
<protein>
    <submittedName>
        <fullName evidence="3">Membrane protein containing PAS domain protein</fullName>
    </submittedName>
</protein>
<evidence type="ECO:0000313" key="3">
    <source>
        <dbReference type="EMBL" id="EQD64199.1"/>
    </source>
</evidence>
<dbReference type="Pfam" id="PF13188">
    <property type="entry name" value="PAS_8"/>
    <property type="match status" value="1"/>
</dbReference>
<dbReference type="SUPFAM" id="SSF55785">
    <property type="entry name" value="PYP-like sensor domain (PAS domain)"/>
    <property type="match status" value="1"/>
</dbReference>